<organism evidence="1 2">
    <name type="scientific">Stackebrandtia nassauensis (strain DSM 44728 / CIP 108903 / NRRL B-16338 / NBRC 102104 / LLR-40K-21)</name>
    <dbReference type="NCBI Taxonomy" id="446470"/>
    <lineage>
        <taxon>Bacteria</taxon>
        <taxon>Bacillati</taxon>
        <taxon>Actinomycetota</taxon>
        <taxon>Actinomycetes</taxon>
        <taxon>Glycomycetales</taxon>
        <taxon>Glycomycetaceae</taxon>
        <taxon>Stackebrandtia</taxon>
    </lineage>
</organism>
<protein>
    <recommendedName>
        <fullName evidence="3">DUF4287 domain-containing protein</fullName>
    </recommendedName>
</protein>
<dbReference type="Proteomes" id="UP000000844">
    <property type="component" value="Chromosome"/>
</dbReference>
<dbReference type="STRING" id="446470.Snas_2473"/>
<dbReference type="SUPFAM" id="SSF55961">
    <property type="entry name" value="Bet v1-like"/>
    <property type="match status" value="1"/>
</dbReference>
<dbReference type="InterPro" id="IPR023393">
    <property type="entry name" value="START-like_dom_sf"/>
</dbReference>
<dbReference type="HOGENOM" id="CLU_109315_0_0_11"/>
<proteinExistence type="predicted"/>
<dbReference type="RefSeq" id="WP_013017727.1">
    <property type="nucleotide sequence ID" value="NC_013947.1"/>
</dbReference>
<accession>D3Q4X6</accession>
<dbReference type="KEGG" id="sna:Snas_2473"/>
<dbReference type="AlphaFoldDB" id="D3Q4X6"/>
<dbReference type="OrthoDB" id="3837807at2"/>
<evidence type="ECO:0008006" key="3">
    <source>
        <dbReference type="Google" id="ProtNLM"/>
    </source>
</evidence>
<dbReference type="EMBL" id="CP001778">
    <property type="protein sequence ID" value="ADD42156.1"/>
    <property type="molecule type" value="Genomic_DNA"/>
</dbReference>
<name>D3Q4X6_STANL</name>
<keyword evidence="2" id="KW-1185">Reference proteome</keyword>
<evidence type="ECO:0000313" key="1">
    <source>
        <dbReference type="EMBL" id="ADD42156.1"/>
    </source>
</evidence>
<dbReference type="eggNOG" id="COG3832">
    <property type="taxonomic scope" value="Bacteria"/>
</dbReference>
<sequence>MGTTPAPQQRIASEALADKTGKGWDEWFAILDAWDGTGRSHTEIARHLVEAHGVEGWWAQGITVGYEQERGMRQPGQMADGSFTANASKTIDVARDIIFDMWADDERRGGWLADDVLSLRSANRPKRLRFDFGADTSRIIVELVAKTEHKTAVQVANEKLADADTMVERKAYWKRHLDALKTAADAYRPM</sequence>
<evidence type="ECO:0000313" key="2">
    <source>
        <dbReference type="Proteomes" id="UP000000844"/>
    </source>
</evidence>
<gene>
    <name evidence="1" type="ordered locus">Snas_2473</name>
</gene>
<reference evidence="1 2" key="1">
    <citation type="journal article" date="2009" name="Stand. Genomic Sci.">
        <title>Complete genome sequence of Stackebrandtia nassauensis type strain (LLR-40K-21).</title>
        <authorList>
            <person name="Munk C."/>
            <person name="Lapidus A."/>
            <person name="Copeland A."/>
            <person name="Jando M."/>
            <person name="Mayilraj S."/>
            <person name="Glavina Del Rio T."/>
            <person name="Nolan M."/>
            <person name="Chen F."/>
            <person name="Lucas S."/>
            <person name="Tice H."/>
            <person name="Cheng J.F."/>
            <person name="Han C."/>
            <person name="Detter J.C."/>
            <person name="Bruce D."/>
            <person name="Goodwin L."/>
            <person name="Chain P."/>
            <person name="Pitluck S."/>
            <person name="Goker M."/>
            <person name="Ovchinikova G."/>
            <person name="Pati A."/>
            <person name="Ivanova N."/>
            <person name="Mavromatis K."/>
            <person name="Chen A."/>
            <person name="Palaniappan K."/>
            <person name="Land M."/>
            <person name="Hauser L."/>
            <person name="Chang Y.J."/>
            <person name="Jeffries C.D."/>
            <person name="Bristow J."/>
            <person name="Eisen J.A."/>
            <person name="Markowitz V."/>
            <person name="Hugenholtz P."/>
            <person name="Kyrpides N.C."/>
            <person name="Klenk H.P."/>
        </authorList>
    </citation>
    <scope>NUCLEOTIDE SEQUENCE [LARGE SCALE GENOMIC DNA]</scope>
    <source>
        <strain evidence="2">DSM 44728 / CIP 108903 / NRRL B-16338 / NBRC 102104 / LLR-40K-21</strain>
    </source>
</reference>
<dbReference type="Gene3D" id="3.30.530.20">
    <property type="match status" value="1"/>
</dbReference>